<dbReference type="InterPro" id="IPR004341">
    <property type="entry name" value="CAT_RNA-bd_dom"/>
</dbReference>
<evidence type="ECO:0000259" key="2">
    <source>
        <dbReference type="PROSITE" id="PS51372"/>
    </source>
</evidence>
<dbReference type="InterPro" id="IPR050661">
    <property type="entry name" value="BglG_antiterminators"/>
</dbReference>
<dbReference type="GO" id="GO:0006355">
    <property type="term" value="P:regulation of DNA-templated transcription"/>
    <property type="evidence" value="ECO:0007669"/>
    <property type="project" value="InterPro"/>
</dbReference>
<dbReference type="SUPFAM" id="SSF63520">
    <property type="entry name" value="PTS-regulatory domain, PRD"/>
    <property type="match status" value="2"/>
</dbReference>
<gene>
    <name evidence="3" type="primary">bglG_3</name>
    <name evidence="3" type="ORF">KIMC2_12530</name>
</gene>
<dbReference type="SMART" id="SM01061">
    <property type="entry name" value="CAT_RBD"/>
    <property type="match status" value="1"/>
</dbReference>
<dbReference type="AlphaFoldDB" id="A0AAU9CW87"/>
<dbReference type="PANTHER" id="PTHR30185">
    <property type="entry name" value="CRYPTIC BETA-GLUCOSIDE BGL OPERON ANTITERMINATOR"/>
    <property type="match status" value="1"/>
</dbReference>
<dbReference type="Pfam" id="PF00874">
    <property type="entry name" value="PRD"/>
    <property type="match status" value="1"/>
</dbReference>
<dbReference type="RefSeq" id="WP_317695051.1">
    <property type="nucleotide sequence ID" value="NZ_AP026801.1"/>
</dbReference>
<name>A0AAU9CW87_9LACO</name>
<dbReference type="PANTHER" id="PTHR30185:SF15">
    <property type="entry name" value="CRYPTIC BETA-GLUCOSIDE BGL OPERON ANTITERMINATOR"/>
    <property type="match status" value="1"/>
</dbReference>
<dbReference type="InterPro" id="IPR036650">
    <property type="entry name" value="CAT_RNA-bd_dom_sf"/>
</dbReference>
<evidence type="ECO:0000313" key="3">
    <source>
        <dbReference type="EMBL" id="BDR56691.1"/>
    </source>
</evidence>
<keyword evidence="1" id="KW-0677">Repeat</keyword>
<accession>A0AAU9CW87</accession>
<dbReference type="PROSITE" id="PS51372">
    <property type="entry name" value="PRD_2"/>
    <property type="match status" value="2"/>
</dbReference>
<dbReference type="KEGG" id="xak:KIMC2_12530"/>
<dbReference type="InterPro" id="IPR036634">
    <property type="entry name" value="PRD_sf"/>
</dbReference>
<proteinExistence type="predicted"/>
<protein>
    <submittedName>
        <fullName evidence="3">Transcription antiterminator LicT</fullName>
    </submittedName>
</protein>
<dbReference type="SUPFAM" id="SSF50151">
    <property type="entry name" value="SacY-like RNA-binding domain"/>
    <property type="match status" value="1"/>
</dbReference>
<dbReference type="Proteomes" id="UP001321804">
    <property type="component" value="Chromosome"/>
</dbReference>
<organism evidence="3 4">
    <name type="scientific">Xylocopilactobacillus apis</name>
    <dbReference type="NCBI Taxonomy" id="2932183"/>
    <lineage>
        <taxon>Bacteria</taxon>
        <taxon>Bacillati</taxon>
        <taxon>Bacillota</taxon>
        <taxon>Bacilli</taxon>
        <taxon>Lactobacillales</taxon>
        <taxon>Lactobacillaceae</taxon>
        <taxon>Xylocopilactobacillus</taxon>
    </lineage>
</organism>
<evidence type="ECO:0000313" key="4">
    <source>
        <dbReference type="Proteomes" id="UP001321804"/>
    </source>
</evidence>
<keyword evidence="4" id="KW-1185">Reference proteome</keyword>
<evidence type="ECO:0000256" key="1">
    <source>
        <dbReference type="ARBA" id="ARBA00022737"/>
    </source>
</evidence>
<dbReference type="Gene3D" id="2.30.24.10">
    <property type="entry name" value="CAT RNA-binding domain"/>
    <property type="match status" value="1"/>
</dbReference>
<feature type="domain" description="PRD" evidence="2">
    <location>
        <begin position="63"/>
        <end position="168"/>
    </location>
</feature>
<sequence length="285" mass="32388">MKVLKKLNNNAVTARINGINAIITGKGVGFNIKEGDQINSNLVERTYFPSKKDFNYYIDYFSELSMDFIEEIRDILIKVGKEKDFNFTDTLLLSLSDHLFSAIDRNKNGLNIPNTLIQDINQFYPYEYTIGNDIVDQVNLYFGTNLSIDEAGFIAFHLIGASLEDNTKSYDIITLLNPIIKIIRYYGGVKVSGTIASKRLIVHLKFLLINLLKGKDDSFKVSISEKLKSQELLKVINSLYPESACVAQHVINFLHDEKGFDLTDNNKIYLIIHIENVVKSEMKVS</sequence>
<dbReference type="Pfam" id="PF03123">
    <property type="entry name" value="CAT_RBD"/>
    <property type="match status" value="1"/>
</dbReference>
<dbReference type="GO" id="GO:0003723">
    <property type="term" value="F:RNA binding"/>
    <property type="evidence" value="ECO:0007669"/>
    <property type="project" value="InterPro"/>
</dbReference>
<dbReference type="Gene3D" id="1.10.1790.10">
    <property type="entry name" value="PRD domain"/>
    <property type="match status" value="2"/>
</dbReference>
<feature type="domain" description="PRD" evidence="2">
    <location>
        <begin position="169"/>
        <end position="284"/>
    </location>
</feature>
<dbReference type="EMBL" id="AP026801">
    <property type="protein sequence ID" value="BDR56691.1"/>
    <property type="molecule type" value="Genomic_DNA"/>
</dbReference>
<reference evidence="3 4" key="1">
    <citation type="journal article" date="2023" name="Microbiol. Spectr.">
        <title>Symbiosis of Carpenter Bees with Uncharacterized Lactic Acid Bacteria Showing NAD Auxotrophy.</title>
        <authorList>
            <person name="Kawasaki S."/>
            <person name="Ozawa K."/>
            <person name="Mori T."/>
            <person name="Yamamoto A."/>
            <person name="Ito M."/>
            <person name="Ohkuma M."/>
            <person name="Sakamoto M."/>
            <person name="Matsutani M."/>
        </authorList>
    </citation>
    <scope>NUCLEOTIDE SEQUENCE [LARGE SCALE GENOMIC DNA]</scope>
    <source>
        <strain evidence="3 4">KimC2</strain>
    </source>
</reference>
<dbReference type="InterPro" id="IPR011608">
    <property type="entry name" value="PRD"/>
</dbReference>